<dbReference type="AlphaFoldDB" id="A0A1D9MHW2"/>
<gene>
    <name evidence="3" type="ORF">BK816_00100</name>
</gene>
<sequence length="482" mass="51419">MNPQIRRLMTAIAIMMLSLFLAATYVQFVKGPALRADPRNARTIYESWGRDRGPIIVDGTEIALSKKVDNVYGFQREYPGGEMYAPITGYSAVRLGQTTGLEAAATKDLDGTSLSLLSQRIQDLLTGKQPRGGAIDLTIDADLQSIAFESLKGRTGAIVALDPRDGKIRALMSTPTFDPNLLTVPDKKAAQDELEKLQDNKLRPLINRAIAGDRYPPGSVFKIITAAAALNSGKLAPDSEVDAPRELAMPGTTKTLKNYGGEACGSGKVSFAEAFARSCNTPFGALGMELGQEQLADMAKQFGFGADLSIPMPVTPSVFPNTDAKAQLAQSAIGQYEVQVTPMEVAMMGAAVANEGIIMTPYLIDKTMDRDLVTQTTTEPKKWRRALSPQVAQSLKEMMTGVVEKDYGTGTNAQIKGMQVAGKTGTAETGRGGSHAWFVGFAPADKPQLVVVAFLEAQPGEFLTGGVDAAPIARKLLKAGVK</sequence>
<dbReference type="EMBL" id="CP017812">
    <property type="protein sequence ID" value="AOZ71884.1"/>
    <property type="molecule type" value="Genomic_DNA"/>
</dbReference>
<organism evidence="3 4">
    <name type="scientific">Boudabousia tangfeifanii</name>
    <dbReference type="NCBI Taxonomy" id="1912795"/>
    <lineage>
        <taxon>Bacteria</taxon>
        <taxon>Bacillati</taxon>
        <taxon>Actinomycetota</taxon>
        <taxon>Actinomycetes</taxon>
        <taxon>Actinomycetales</taxon>
        <taxon>Actinomycetaceae</taxon>
        <taxon>Boudabousia</taxon>
    </lineage>
</organism>
<dbReference type="InterPro" id="IPR050515">
    <property type="entry name" value="Beta-lactam/transpept"/>
</dbReference>
<dbReference type="Proteomes" id="UP000176288">
    <property type="component" value="Chromosome"/>
</dbReference>
<evidence type="ECO:0000313" key="3">
    <source>
        <dbReference type="EMBL" id="AOZ71884.1"/>
    </source>
</evidence>
<dbReference type="InterPro" id="IPR054120">
    <property type="entry name" value="PBPA_dimer"/>
</dbReference>
<dbReference type="PANTHER" id="PTHR30627">
    <property type="entry name" value="PEPTIDOGLYCAN D,D-TRANSPEPTIDASE"/>
    <property type="match status" value="1"/>
</dbReference>
<proteinExistence type="predicted"/>
<dbReference type="GO" id="GO:0071555">
    <property type="term" value="P:cell wall organization"/>
    <property type="evidence" value="ECO:0007669"/>
    <property type="project" value="TreeGrafter"/>
</dbReference>
<protein>
    <submittedName>
        <fullName evidence="3">Uncharacterized protein</fullName>
    </submittedName>
</protein>
<evidence type="ECO:0000259" key="1">
    <source>
        <dbReference type="Pfam" id="PF00905"/>
    </source>
</evidence>
<dbReference type="GO" id="GO:0008658">
    <property type="term" value="F:penicillin binding"/>
    <property type="evidence" value="ECO:0007669"/>
    <property type="project" value="InterPro"/>
</dbReference>
<feature type="domain" description="Penicillin-binding protein transpeptidase" evidence="1">
    <location>
        <begin position="156"/>
        <end position="478"/>
    </location>
</feature>
<dbReference type="InterPro" id="IPR012338">
    <property type="entry name" value="Beta-lactam/transpept-like"/>
</dbReference>
<dbReference type="Pfam" id="PF21922">
    <property type="entry name" value="PBP_dimer_2"/>
    <property type="match status" value="1"/>
</dbReference>
<dbReference type="SUPFAM" id="SSF56601">
    <property type="entry name" value="beta-lactamase/transpeptidase-like"/>
    <property type="match status" value="1"/>
</dbReference>
<dbReference type="Pfam" id="PF00905">
    <property type="entry name" value="Transpeptidase"/>
    <property type="match status" value="1"/>
</dbReference>
<dbReference type="RefSeq" id="WP_071163350.1">
    <property type="nucleotide sequence ID" value="NZ_CP017812.1"/>
</dbReference>
<name>A0A1D9MHW2_9ACTO</name>
<dbReference type="STRING" id="1912795.BK816_00100"/>
<dbReference type="KEGG" id="avu:BK816_00100"/>
<accession>A0A1D9MHW2</accession>
<dbReference type="OrthoDB" id="9766847at2"/>
<reference evidence="3 4" key="1">
    <citation type="submission" date="2016-10" db="EMBL/GenBank/DDBJ databases">
        <title>Actinomyces aegypiusis sp. nov., isolated from the Aegypius monachus in Qinghai Tibet Plateau China.</title>
        <authorList>
            <person name="Wang Y."/>
        </authorList>
    </citation>
    <scope>NUCLEOTIDE SEQUENCE [LARGE SCALE GENOMIC DNA]</scope>
    <source>
        <strain evidence="3 4">VUL4_3</strain>
    </source>
</reference>
<dbReference type="GO" id="GO:0005886">
    <property type="term" value="C:plasma membrane"/>
    <property type="evidence" value="ECO:0007669"/>
    <property type="project" value="TreeGrafter"/>
</dbReference>
<dbReference type="GO" id="GO:0071972">
    <property type="term" value="F:peptidoglycan L,D-transpeptidase activity"/>
    <property type="evidence" value="ECO:0007669"/>
    <property type="project" value="TreeGrafter"/>
</dbReference>
<dbReference type="Gene3D" id="3.40.710.10">
    <property type="entry name" value="DD-peptidase/beta-lactamase superfamily"/>
    <property type="match status" value="1"/>
</dbReference>
<dbReference type="Gene3D" id="3.90.1310.10">
    <property type="entry name" value="Penicillin-binding protein 2a (Domain 2)"/>
    <property type="match status" value="1"/>
</dbReference>
<keyword evidence="4" id="KW-1185">Reference proteome</keyword>
<evidence type="ECO:0000259" key="2">
    <source>
        <dbReference type="Pfam" id="PF21922"/>
    </source>
</evidence>
<feature type="domain" description="Penicillin binding protein A dimerisation" evidence="2">
    <location>
        <begin position="52"/>
        <end position="135"/>
    </location>
</feature>
<dbReference type="InterPro" id="IPR001460">
    <property type="entry name" value="PCN-bd_Tpept"/>
</dbReference>
<evidence type="ECO:0000313" key="4">
    <source>
        <dbReference type="Proteomes" id="UP000176288"/>
    </source>
</evidence>
<dbReference type="PANTHER" id="PTHR30627:SF24">
    <property type="entry name" value="PENICILLIN-BINDING PROTEIN 4B"/>
    <property type="match status" value="1"/>
</dbReference>